<dbReference type="AlphaFoldDB" id="A0A368MZ68"/>
<sequence>MKKIYPLLFVFLGLFVSAQETPVKTDSIYTMVEENAEFPGGIIEFRKAITNGFDASKIRGSGSLSCEATFVIDREGKISDIQYTGNASLGKEIVRTLSTIKTRWRPAKINGEPVKFMFRFPITMNFQ</sequence>
<keyword evidence="1" id="KW-0732">Signal</keyword>
<dbReference type="Proteomes" id="UP000252172">
    <property type="component" value="Unassembled WGS sequence"/>
</dbReference>
<evidence type="ECO:0008006" key="4">
    <source>
        <dbReference type="Google" id="ProtNLM"/>
    </source>
</evidence>
<comment type="caution">
    <text evidence="2">The sequence shown here is derived from an EMBL/GenBank/DDBJ whole genome shotgun (WGS) entry which is preliminary data.</text>
</comment>
<gene>
    <name evidence="2" type="ORF">DQ356_05060</name>
</gene>
<feature type="chain" id="PRO_5016900524" description="TonB C-terminal domain-containing protein" evidence="1">
    <location>
        <begin position="19"/>
        <end position="127"/>
    </location>
</feature>
<accession>A0A368MZ68</accession>
<keyword evidence="3" id="KW-1185">Reference proteome</keyword>
<evidence type="ECO:0000313" key="2">
    <source>
        <dbReference type="EMBL" id="RCU43532.1"/>
    </source>
</evidence>
<dbReference type="Gene3D" id="3.30.1150.10">
    <property type="match status" value="1"/>
</dbReference>
<feature type="signal peptide" evidence="1">
    <location>
        <begin position="1"/>
        <end position="18"/>
    </location>
</feature>
<organism evidence="2 3">
    <name type="scientific">Chryseobacterium lacus</name>
    <dbReference type="NCBI Taxonomy" id="2058346"/>
    <lineage>
        <taxon>Bacteria</taxon>
        <taxon>Pseudomonadati</taxon>
        <taxon>Bacteroidota</taxon>
        <taxon>Flavobacteriia</taxon>
        <taxon>Flavobacteriales</taxon>
        <taxon>Weeksellaceae</taxon>
        <taxon>Chryseobacterium group</taxon>
        <taxon>Chryseobacterium</taxon>
    </lineage>
</organism>
<dbReference type="SUPFAM" id="SSF74653">
    <property type="entry name" value="TolA/TonB C-terminal domain"/>
    <property type="match status" value="1"/>
</dbReference>
<reference evidence="2 3" key="1">
    <citation type="submission" date="2018-07" db="EMBL/GenBank/DDBJ databases">
        <title>Chryseobacterium lacus sp. nov., isolated from lake water.</title>
        <authorList>
            <person name="Li C.-M."/>
        </authorList>
    </citation>
    <scope>NUCLEOTIDE SEQUENCE [LARGE SCALE GENOMIC DNA]</scope>
    <source>
        <strain evidence="2 3">YLOS41</strain>
    </source>
</reference>
<evidence type="ECO:0000256" key="1">
    <source>
        <dbReference type="SAM" id="SignalP"/>
    </source>
</evidence>
<dbReference type="EMBL" id="QPIE01000003">
    <property type="protein sequence ID" value="RCU43532.1"/>
    <property type="molecule type" value="Genomic_DNA"/>
</dbReference>
<dbReference type="RefSeq" id="WP_114303385.1">
    <property type="nucleotide sequence ID" value="NZ_QPIE01000003.1"/>
</dbReference>
<evidence type="ECO:0000313" key="3">
    <source>
        <dbReference type="Proteomes" id="UP000252172"/>
    </source>
</evidence>
<name>A0A368MZ68_9FLAO</name>
<protein>
    <recommendedName>
        <fullName evidence="4">TonB C-terminal domain-containing protein</fullName>
    </recommendedName>
</protein>
<proteinExistence type="predicted"/>
<dbReference type="OrthoDB" id="1095452at2"/>